<sequence length="141" mass="16038">MADESMDITVIEQLSFSCRYISINEDHPVVREDFLDFIPIYDIPGENIAKTILQQCEKLDLDMKKCVGQGYDGASSMTGHEKGVQARIRRDYSKARYIYCASHKLNLALSSTVNTKCEEHIEYHSGGSSIFCIRTAKRLKH</sequence>
<dbReference type="PANTHER" id="PTHR45749:SF21">
    <property type="entry name" value="DUF4371 DOMAIN-CONTAINING PROTEIN"/>
    <property type="match status" value="1"/>
</dbReference>
<dbReference type="Proteomes" id="UP001162156">
    <property type="component" value="Unassembled WGS sequence"/>
</dbReference>
<keyword evidence="2" id="KW-1185">Reference proteome</keyword>
<evidence type="ECO:0008006" key="3">
    <source>
        <dbReference type="Google" id="ProtNLM"/>
    </source>
</evidence>
<protein>
    <recommendedName>
        <fullName evidence="3">DUF4371 domain-containing protein</fullName>
    </recommendedName>
</protein>
<reference evidence="1" key="1">
    <citation type="journal article" date="2023" name="Insect Mol. Biol.">
        <title>Genome sequencing provides insights into the evolution of gene families encoding plant cell wall-degrading enzymes in longhorned beetles.</title>
        <authorList>
            <person name="Shin N.R."/>
            <person name="Okamura Y."/>
            <person name="Kirsch R."/>
            <person name="Pauchet Y."/>
        </authorList>
    </citation>
    <scope>NUCLEOTIDE SEQUENCE</scope>
    <source>
        <strain evidence="1">RBIC_L_NR</strain>
    </source>
</reference>
<evidence type="ECO:0000313" key="1">
    <source>
        <dbReference type="EMBL" id="KAJ8942303.1"/>
    </source>
</evidence>
<gene>
    <name evidence="1" type="ORF">NQ314_010099</name>
</gene>
<dbReference type="AlphaFoldDB" id="A0AAV8XV44"/>
<dbReference type="InterPro" id="IPR012337">
    <property type="entry name" value="RNaseH-like_sf"/>
</dbReference>
<proteinExistence type="predicted"/>
<organism evidence="1 2">
    <name type="scientific">Rhamnusium bicolor</name>
    <dbReference type="NCBI Taxonomy" id="1586634"/>
    <lineage>
        <taxon>Eukaryota</taxon>
        <taxon>Metazoa</taxon>
        <taxon>Ecdysozoa</taxon>
        <taxon>Arthropoda</taxon>
        <taxon>Hexapoda</taxon>
        <taxon>Insecta</taxon>
        <taxon>Pterygota</taxon>
        <taxon>Neoptera</taxon>
        <taxon>Endopterygota</taxon>
        <taxon>Coleoptera</taxon>
        <taxon>Polyphaga</taxon>
        <taxon>Cucujiformia</taxon>
        <taxon>Chrysomeloidea</taxon>
        <taxon>Cerambycidae</taxon>
        <taxon>Lepturinae</taxon>
        <taxon>Rhagiini</taxon>
        <taxon>Rhamnusium</taxon>
    </lineage>
</organism>
<dbReference type="SUPFAM" id="SSF53098">
    <property type="entry name" value="Ribonuclease H-like"/>
    <property type="match status" value="1"/>
</dbReference>
<name>A0AAV8XV44_9CUCU</name>
<evidence type="ECO:0000313" key="2">
    <source>
        <dbReference type="Proteomes" id="UP001162156"/>
    </source>
</evidence>
<comment type="caution">
    <text evidence="1">The sequence shown here is derived from an EMBL/GenBank/DDBJ whole genome shotgun (WGS) entry which is preliminary data.</text>
</comment>
<dbReference type="PANTHER" id="PTHR45749">
    <property type="match status" value="1"/>
</dbReference>
<dbReference type="EMBL" id="JANEYF010002783">
    <property type="protein sequence ID" value="KAJ8942303.1"/>
    <property type="molecule type" value="Genomic_DNA"/>
</dbReference>
<accession>A0AAV8XV44</accession>